<evidence type="ECO:0000256" key="3">
    <source>
        <dbReference type="ARBA" id="ARBA00023125"/>
    </source>
</evidence>
<evidence type="ECO:0000256" key="4">
    <source>
        <dbReference type="ARBA" id="ARBA00023242"/>
    </source>
</evidence>
<keyword evidence="2" id="KW-0235">DNA replication</keyword>
<protein>
    <recommendedName>
        <fullName evidence="10">Ctf8-domain-containing protein</fullName>
    </recommendedName>
</protein>
<dbReference type="GO" id="GO:0007064">
    <property type="term" value="P:mitotic sister chromatid cohesion"/>
    <property type="evidence" value="ECO:0007669"/>
    <property type="project" value="InterPro"/>
</dbReference>
<dbReference type="Proteomes" id="UP000054144">
    <property type="component" value="Unassembled WGS sequence"/>
</dbReference>
<keyword evidence="4" id="KW-0539">Nucleus</keyword>
<dbReference type="InterPro" id="IPR018607">
    <property type="entry name" value="Ctf8"/>
</dbReference>
<name>A0A0D7ALU0_9AGAR</name>
<accession>A0A0D7ALU0</accession>
<keyword evidence="5" id="KW-0131">Cell cycle</keyword>
<dbReference type="PANTHER" id="PTHR28605">
    <property type="entry name" value="CTF8, CHROMOSOME TRANSMISSION FIDELITY FACTOR 8 HOMOLOG (S. CEREVISIAE)"/>
    <property type="match status" value="1"/>
</dbReference>
<dbReference type="OrthoDB" id="121932at2759"/>
<feature type="region of interest" description="Disordered" evidence="7">
    <location>
        <begin position="92"/>
        <end position="111"/>
    </location>
</feature>
<dbReference type="PANTHER" id="PTHR28605:SF1">
    <property type="entry name" value="CHROMOSOME TRANSMISSION FIDELITY FACTOR 8"/>
    <property type="match status" value="1"/>
</dbReference>
<evidence type="ECO:0008006" key="10">
    <source>
        <dbReference type="Google" id="ProtNLM"/>
    </source>
</evidence>
<evidence type="ECO:0000256" key="2">
    <source>
        <dbReference type="ARBA" id="ARBA00022705"/>
    </source>
</evidence>
<keyword evidence="3" id="KW-0238">DNA-binding</keyword>
<evidence type="ECO:0000256" key="1">
    <source>
        <dbReference type="ARBA" id="ARBA00004123"/>
    </source>
</evidence>
<dbReference type="AlphaFoldDB" id="A0A0D7ALU0"/>
<evidence type="ECO:0000256" key="6">
    <source>
        <dbReference type="ARBA" id="ARBA00038447"/>
    </source>
</evidence>
<dbReference type="EMBL" id="KN881648">
    <property type="protein sequence ID" value="KIY51743.1"/>
    <property type="molecule type" value="Genomic_DNA"/>
</dbReference>
<reference evidence="8 9" key="1">
    <citation type="journal article" date="2015" name="Fungal Genet. Biol.">
        <title>Evolution of novel wood decay mechanisms in Agaricales revealed by the genome sequences of Fistulina hepatica and Cylindrobasidium torrendii.</title>
        <authorList>
            <person name="Floudas D."/>
            <person name="Held B.W."/>
            <person name="Riley R."/>
            <person name="Nagy L.G."/>
            <person name="Koehler G."/>
            <person name="Ransdell A.S."/>
            <person name="Younus H."/>
            <person name="Chow J."/>
            <person name="Chiniquy J."/>
            <person name="Lipzen A."/>
            <person name="Tritt A."/>
            <person name="Sun H."/>
            <person name="Haridas S."/>
            <person name="LaButti K."/>
            <person name="Ohm R.A."/>
            <person name="Kues U."/>
            <person name="Blanchette R.A."/>
            <person name="Grigoriev I.V."/>
            <person name="Minto R.E."/>
            <person name="Hibbett D.S."/>
        </authorList>
    </citation>
    <scope>NUCLEOTIDE SEQUENCE [LARGE SCALE GENOMIC DNA]</scope>
    <source>
        <strain evidence="8 9">ATCC 64428</strain>
    </source>
</reference>
<dbReference type="GO" id="GO:0031390">
    <property type="term" value="C:Ctf18 RFC-like complex"/>
    <property type="evidence" value="ECO:0007669"/>
    <property type="project" value="InterPro"/>
</dbReference>
<evidence type="ECO:0000313" key="9">
    <source>
        <dbReference type="Proteomes" id="UP000054144"/>
    </source>
</evidence>
<keyword evidence="9" id="KW-1185">Reference proteome</keyword>
<dbReference type="GO" id="GO:0006260">
    <property type="term" value="P:DNA replication"/>
    <property type="evidence" value="ECO:0007669"/>
    <property type="project" value="UniProtKB-KW"/>
</dbReference>
<sequence length="160" mass="17148">MIIPITLSNHGASSSRGPLPPTLAKISHHESVLIELQGTIHVDQKIERDGEFVGTLTIDDDMAKPTLFIGHNLLEGKVVTLPKPIAVLHRKGGTPVKGAQTEISDKESGLRPTASTTAVQWTISAIVKRKIVFSKRPTPIVKNASFSTNTSSVSAAGKRR</sequence>
<gene>
    <name evidence="8" type="ORF">FISHEDRAFT_36408</name>
</gene>
<organism evidence="8 9">
    <name type="scientific">Fistulina hepatica ATCC 64428</name>
    <dbReference type="NCBI Taxonomy" id="1128425"/>
    <lineage>
        <taxon>Eukaryota</taxon>
        <taxon>Fungi</taxon>
        <taxon>Dikarya</taxon>
        <taxon>Basidiomycota</taxon>
        <taxon>Agaricomycotina</taxon>
        <taxon>Agaricomycetes</taxon>
        <taxon>Agaricomycetidae</taxon>
        <taxon>Agaricales</taxon>
        <taxon>Fistulinaceae</taxon>
        <taxon>Fistulina</taxon>
    </lineage>
</organism>
<dbReference type="Pfam" id="PF09696">
    <property type="entry name" value="Ctf8"/>
    <property type="match status" value="1"/>
</dbReference>
<evidence type="ECO:0000313" key="8">
    <source>
        <dbReference type="EMBL" id="KIY51743.1"/>
    </source>
</evidence>
<comment type="subcellular location">
    <subcellularLocation>
        <location evidence="1">Nucleus</location>
    </subcellularLocation>
</comment>
<evidence type="ECO:0000256" key="7">
    <source>
        <dbReference type="SAM" id="MobiDB-lite"/>
    </source>
</evidence>
<evidence type="ECO:0000256" key="5">
    <source>
        <dbReference type="ARBA" id="ARBA00023306"/>
    </source>
</evidence>
<proteinExistence type="inferred from homology"/>
<dbReference type="GO" id="GO:0003677">
    <property type="term" value="F:DNA binding"/>
    <property type="evidence" value="ECO:0007669"/>
    <property type="project" value="UniProtKB-KW"/>
</dbReference>
<comment type="similarity">
    <text evidence="6">Belongs to the CTF8 family.</text>
</comment>